<organism evidence="7 8">
    <name type="scientific">Rhizoclosmatium globosum</name>
    <dbReference type="NCBI Taxonomy" id="329046"/>
    <lineage>
        <taxon>Eukaryota</taxon>
        <taxon>Fungi</taxon>
        <taxon>Fungi incertae sedis</taxon>
        <taxon>Chytridiomycota</taxon>
        <taxon>Chytridiomycota incertae sedis</taxon>
        <taxon>Chytridiomycetes</taxon>
        <taxon>Chytridiales</taxon>
        <taxon>Chytriomycetaceae</taxon>
        <taxon>Rhizoclosmatium</taxon>
    </lineage>
</organism>
<accession>A0A1Y2D2D1</accession>
<dbReference type="CDD" id="cd12148">
    <property type="entry name" value="fungal_TF_MHR"/>
    <property type="match status" value="1"/>
</dbReference>
<keyword evidence="3" id="KW-0805">Transcription regulation</keyword>
<dbReference type="PANTHER" id="PTHR31313">
    <property type="entry name" value="TY1 ENHANCER ACTIVATOR"/>
    <property type="match status" value="1"/>
</dbReference>
<keyword evidence="6" id="KW-0539">Nucleus</keyword>
<dbReference type="GO" id="GO:0003677">
    <property type="term" value="F:DNA binding"/>
    <property type="evidence" value="ECO:0007669"/>
    <property type="project" value="UniProtKB-KW"/>
</dbReference>
<reference evidence="7 8" key="1">
    <citation type="submission" date="2016-07" db="EMBL/GenBank/DDBJ databases">
        <title>Pervasive Adenine N6-methylation of Active Genes in Fungi.</title>
        <authorList>
            <consortium name="DOE Joint Genome Institute"/>
            <person name="Mondo S.J."/>
            <person name="Dannebaum R.O."/>
            <person name="Kuo R.C."/>
            <person name="Labutti K."/>
            <person name="Haridas S."/>
            <person name="Kuo A."/>
            <person name="Salamov A."/>
            <person name="Ahrendt S.R."/>
            <person name="Lipzen A."/>
            <person name="Sullivan W."/>
            <person name="Andreopoulos W.B."/>
            <person name="Clum A."/>
            <person name="Lindquist E."/>
            <person name="Daum C."/>
            <person name="Ramamoorthy G.K."/>
            <person name="Gryganskyi A."/>
            <person name="Culley D."/>
            <person name="Magnuson J.K."/>
            <person name="James T.Y."/>
            <person name="O'Malley M.A."/>
            <person name="Stajich J.E."/>
            <person name="Spatafora J.W."/>
            <person name="Visel A."/>
            <person name="Grigoriev I.V."/>
        </authorList>
    </citation>
    <scope>NUCLEOTIDE SEQUENCE [LARGE SCALE GENOMIC DNA]</scope>
    <source>
        <strain evidence="7 8">JEL800</strain>
    </source>
</reference>
<gene>
    <name evidence="7" type="ORF">BCR33DRAFT_844776</name>
</gene>
<dbReference type="Proteomes" id="UP000193642">
    <property type="component" value="Unassembled WGS sequence"/>
</dbReference>
<keyword evidence="5" id="KW-0804">Transcription</keyword>
<dbReference type="GO" id="GO:0046872">
    <property type="term" value="F:metal ion binding"/>
    <property type="evidence" value="ECO:0007669"/>
    <property type="project" value="UniProtKB-KW"/>
</dbReference>
<dbReference type="AlphaFoldDB" id="A0A1Y2D2D1"/>
<evidence type="ECO:0000256" key="1">
    <source>
        <dbReference type="ARBA" id="ARBA00022723"/>
    </source>
</evidence>
<evidence type="ECO:0008006" key="9">
    <source>
        <dbReference type="Google" id="ProtNLM"/>
    </source>
</evidence>
<keyword evidence="2" id="KW-0862">Zinc</keyword>
<evidence type="ECO:0000313" key="7">
    <source>
        <dbReference type="EMBL" id="ORY53449.1"/>
    </source>
</evidence>
<keyword evidence="1" id="KW-0479">Metal-binding</keyword>
<evidence type="ECO:0000256" key="5">
    <source>
        <dbReference type="ARBA" id="ARBA00023163"/>
    </source>
</evidence>
<evidence type="ECO:0000313" key="8">
    <source>
        <dbReference type="Proteomes" id="UP000193642"/>
    </source>
</evidence>
<evidence type="ECO:0000256" key="6">
    <source>
        <dbReference type="ARBA" id="ARBA00023242"/>
    </source>
</evidence>
<comment type="caution">
    <text evidence="7">The sequence shown here is derived from an EMBL/GenBank/DDBJ whole genome shotgun (WGS) entry which is preliminary data.</text>
</comment>
<dbReference type="EMBL" id="MCGO01000001">
    <property type="protein sequence ID" value="ORY53449.1"/>
    <property type="molecule type" value="Genomic_DNA"/>
</dbReference>
<proteinExistence type="predicted"/>
<evidence type="ECO:0000256" key="4">
    <source>
        <dbReference type="ARBA" id="ARBA00023125"/>
    </source>
</evidence>
<dbReference type="InterPro" id="IPR051615">
    <property type="entry name" value="Transcr_Regulatory_Elem"/>
</dbReference>
<evidence type="ECO:0000256" key="3">
    <source>
        <dbReference type="ARBA" id="ARBA00023015"/>
    </source>
</evidence>
<keyword evidence="4" id="KW-0238">DNA-binding</keyword>
<keyword evidence="8" id="KW-1185">Reference proteome</keyword>
<name>A0A1Y2D2D1_9FUNG</name>
<evidence type="ECO:0000256" key="2">
    <source>
        <dbReference type="ARBA" id="ARBA00022833"/>
    </source>
</evidence>
<dbReference type="PANTHER" id="PTHR31313:SF81">
    <property type="entry name" value="TY1 ENHANCER ACTIVATOR"/>
    <property type="match status" value="1"/>
</dbReference>
<protein>
    <recommendedName>
        <fullName evidence="9">Transcription factor domain-containing protein</fullName>
    </recommendedName>
</protein>
<sequence length="520" mass="59540">MYLKAMEQSVQDMEKQTSNVQYPDLMPSLDDWLICSKYLTQNGTASPRSRVIDAESFLDNFFEKPVVLRFIMCGWALMKTKNTTDEGLAYYNRARKALMRSNWTASVDMVFAFTMIYQTARTNIGKQFLDMAVEMAFELRMDVDPDESPWLSHLTPRQKEERRRVFWNCFGNLSHYAASAPGGDVPQFKRFKQVKLKPASQTLELVFLPFDSLMYTWPLRMMIYSVKQQLSVPPKSTQEILSLDLESSLRDHLLLFHSVCPPGYILSFEDPLEISHSESELFISQIISARALLFNLNLQYQATISVVFRPLMSLAALPSCRPMYLSLQEQKVITNAINQCLEAAWRIYSLYKFAFHFSHQGVEQKLPLDDSEYQSYDGHEAFVVFWFVSCKLDPTWLPLIRFGDCNSFELRQGLRTLLDASPLESNGGNVAAVLKAQHAMLGEMEEVARSGVRNPLFNAEVSNHAEILGMEVTSLDVRDGKGSVLEPFCYLGFLGFEIGGKIQWKGCSEDSWRLFWKLNA</sequence>